<dbReference type="Proteomes" id="UP000007364">
    <property type="component" value="Unassembled WGS sequence"/>
</dbReference>
<keyword evidence="1" id="KW-0472">Membrane</keyword>
<protein>
    <submittedName>
        <fullName evidence="2">Uncharacterized protein</fullName>
    </submittedName>
</protein>
<proteinExistence type="predicted"/>
<comment type="caution">
    <text evidence="2">The sequence shown here is derived from an EMBL/GenBank/DDBJ whole genome shotgun (WGS) entry which is preliminary data.</text>
</comment>
<keyword evidence="1" id="KW-0812">Transmembrane</keyword>
<organism evidence="2 3">
    <name type="scientific">Galbibacter marinus</name>
    <dbReference type="NCBI Taxonomy" id="555500"/>
    <lineage>
        <taxon>Bacteria</taxon>
        <taxon>Pseudomonadati</taxon>
        <taxon>Bacteroidota</taxon>
        <taxon>Flavobacteriia</taxon>
        <taxon>Flavobacteriales</taxon>
        <taxon>Flavobacteriaceae</taxon>
        <taxon>Galbibacter</taxon>
    </lineage>
</organism>
<reference evidence="2 3" key="1">
    <citation type="journal article" date="2012" name="J. Bacteriol.">
        <title>Genome Sequence of Galbibacter marinum Type Strain ck-I2-15.</title>
        <authorList>
            <person name="Lai Q."/>
            <person name="Li C."/>
            <person name="Shao Z."/>
        </authorList>
    </citation>
    <scope>NUCLEOTIDE SEQUENCE [LARGE SCALE GENOMIC DNA]</scope>
    <source>
        <strain evidence="3">ck-I2-15</strain>
    </source>
</reference>
<dbReference type="STRING" id="555500.I215_01928"/>
<evidence type="ECO:0000313" key="2">
    <source>
        <dbReference type="EMBL" id="EKF56242.1"/>
    </source>
</evidence>
<dbReference type="AlphaFoldDB" id="K2QN35"/>
<evidence type="ECO:0000313" key="3">
    <source>
        <dbReference type="Proteomes" id="UP000007364"/>
    </source>
</evidence>
<feature type="transmembrane region" description="Helical" evidence="1">
    <location>
        <begin position="12"/>
        <end position="36"/>
    </location>
</feature>
<name>K2QN35_9FLAO</name>
<keyword evidence="3" id="KW-1185">Reference proteome</keyword>
<accession>K2QN35</accession>
<gene>
    <name evidence="2" type="ORF">I215_01928</name>
</gene>
<sequence>MKNFLDIRNVLIKTIAMMIGVICMIASVYNGVMWAFLLTDKEPENEVYWWLLIVGFFLALGAAFYNRIVDAISNGFSKLVDRMSNK</sequence>
<dbReference type="RefSeq" id="WP_008990261.1">
    <property type="nucleotide sequence ID" value="NZ_AMSG01000002.1"/>
</dbReference>
<feature type="transmembrane region" description="Helical" evidence="1">
    <location>
        <begin position="48"/>
        <end position="68"/>
    </location>
</feature>
<keyword evidence="1" id="KW-1133">Transmembrane helix</keyword>
<dbReference type="EMBL" id="AMSG01000002">
    <property type="protein sequence ID" value="EKF56242.1"/>
    <property type="molecule type" value="Genomic_DNA"/>
</dbReference>
<evidence type="ECO:0000256" key="1">
    <source>
        <dbReference type="SAM" id="Phobius"/>
    </source>
</evidence>